<keyword evidence="1" id="KW-1133">Transmembrane helix</keyword>
<name>A0A7G7CQ40_9CORY</name>
<evidence type="ECO:0000313" key="3">
    <source>
        <dbReference type="Proteomes" id="UP000515743"/>
    </source>
</evidence>
<proteinExistence type="predicted"/>
<evidence type="ECO:0000256" key="1">
    <source>
        <dbReference type="SAM" id="Phobius"/>
    </source>
</evidence>
<feature type="transmembrane region" description="Helical" evidence="1">
    <location>
        <begin position="79"/>
        <end position="100"/>
    </location>
</feature>
<sequence>METFAAVRLLLQMVIMVVVFPLIIHLCVQQLNKERVTWTDVKGIHYGPLLVGALMVQLPSLIVQLAAHTSVVLAMFLNLIHLLIAIGILPRLMFGLFLIAERRVPPVDAMKQAWTLTGRNLGGVYGYVIPAALSVVGIGIVTLSLGFIVAMPAMYLGMSFIYRQLIGGEANGGVLADNGGVAGGANNFAPGPYGGTSYPDFGSTGK</sequence>
<protein>
    <submittedName>
        <fullName evidence="2">Uncharacterized protein</fullName>
    </submittedName>
</protein>
<gene>
    <name evidence="2" type="ORF">H0194_01195</name>
</gene>
<dbReference type="RefSeq" id="WP_185176080.1">
    <property type="nucleotide sequence ID" value="NZ_CP059404.1"/>
</dbReference>
<dbReference type="AlphaFoldDB" id="A0A7G7CQ40"/>
<evidence type="ECO:0000313" key="2">
    <source>
        <dbReference type="EMBL" id="QNE89706.1"/>
    </source>
</evidence>
<feature type="transmembrane region" description="Helical" evidence="1">
    <location>
        <begin position="121"/>
        <end position="150"/>
    </location>
</feature>
<accession>A0A7G7CQ40</accession>
<dbReference type="EMBL" id="CP059404">
    <property type="protein sequence ID" value="QNE89706.1"/>
    <property type="molecule type" value="Genomic_DNA"/>
</dbReference>
<dbReference type="KEGG" id="cik:H0194_01195"/>
<feature type="transmembrane region" description="Helical" evidence="1">
    <location>
        <begin position="49"/>
        <end position="67"/>
    </location>
</feature>
<keyword evidence="1" id="KW-0472">Membrane</keyword>
<feature type="transmembrane region" description="Helical" evidence="1">
    <location>
        <begin position="6"/>
        <end position="28"/>
    </location>
</feature>
<dbReference type="Proteomes" id="UP000515743">
    <property type="component" value="Chromosome"/>
</dbReference>
<keyword evidence="3" id="KW-1185">Reference proteome</keyword>
<organism evidence="2 3">
    <name type="scientific">Corynebacterium incognita</name>
    <dbReference type="NCBI Taxonomy" id="2754725"/>
    <lineage>
        <taxon>Bacteria</taxon>
        <taxon>Bacillati</taxon>
        <taxon>Actinomycetota</taxon>
        <taxon>Actinomycetes</taxon>
        <taxon>Mycobacteriales</taxon>
        <taxon>Corynebacteriaceae</taxon>
        <taxon>Corynebacterium</taxon>
    </lineage>
</organism>
<reference evidence="2 3" key="1">
    <citation type="submission" date="2020-07" db="EMBL/GenBank/DDBJ databases">
        <title>Complete genome and description of Corynebacterium incognita strain Marseille-Q3630 sp. nov.</title>
        <authorList>
            <person name="Boxberger M."/>
        </authorList>
    </citation>
    <scope>NUCLEOTIDE SEQUENCE [LARGE SCALE GENOMIC DNA]</scope>
    <source>
        <strain evidence="2 3">Marseille-Q3630</strain>
    </source>
</reference>
<keyword evidence="1" id="KW-0812">Transmembrane</keyword>